<evidence type="ECO:0000313" key="5">
    <source>
        <dbReference type="Proteomes" id="UP000325579"/>
    </source>
</evidence>
<dbReference type="RefSeq" id="XP_031940205.1">
    <property type="nucleotide sequence ID" value="XM_032089736.1"/>
</dbReference>
<dbReference type="InterPro" id="IPR029058">
    <property type="entry name" value="AB_hydrolase_fold"/>
</dbReference>
<evidence type="ECO:0000256" key="2">
    <source>
        <dbReference type="ARBA" id="ARBA00022553"/>
    </source>
</evidence>
<proteinExistence type="predicted"/>
<dbReference type="Gene3D" id="1.10.1200.10">
    <property type="entry name" value="ACP-like"/>
    <property type="match status" value="1"/>
</dbReference>
<dbReference type="InterPro" id="IPR036736">
    <property type="entry name" value="ACP-like_sf"/>
</dbReference>
<evidence type="ECO:0000313" key="4">
    <source>
        <dbReference type="EMBL" id="KAE8402886.1"/>
    </source>
</evidence>
<dbReference type="InterPro" id="IPR042099">
    <property type="entry name" value="ANL_N_sf"/>
</dbReference>
<dbReference type="PANTHER" id="PTHR24096">
    <property type="entry name" value="LONG-CHAIN-FATTY-ACID--COA LIGASE"/>
    <property type="match status" value="1"/>
</dbReference>
<evidence type="ECO:0000259" key="3">
    <source>
        <dbReference type="PROSITE" id="PS50075"/>
    </source>
</evidence>
<name>A0A5N7D8X8_9EURO</name>
<dbReference type="Pfam" id="PF00550">
    <property type="entry name" value="PP-binding"/>
    <property type="match status" value="1"/>
</dbReference>
<dbReference type="Pfam" id="PF00975">
    <property type="entry name" value="Thioesterase"/>
    <property type="match status" value="1"/>
</dbReference>
<dbReference type="SUPFAM" id="SSF53474">
    <property type="entry name" value="alpha/beta-Hydrolases"/>
    <property type="match status" value="1"/>
</dbReference>
<dbReference type="Pfam" id="PF00501">
    <property type="entry name" value="AMP-binding"/>
    <property type="match status" value="1"/>
</dbReference>
<dbReference type="AlphaFoldDB" id="A0A5N7D8X8"/>
<feature type="domain" description="Carrier" evidence="3">
    <location>
        <begin position="570"/>
        <end position="649"/>
    </location>
</feature>
<dbReference type="InterPro" id="IPR045851">
    <property type="entry name" value="AMP-bd_C_sf"/>
</dbReference>
<dbReference type="GO" id="GO:0031957">
    <property type="term" value="F:very long-chain fatty acid-CoA ligase activity"/>
    <property type="evidence" value="ECO:0007669"/>
    <property type="project" value="TreeGrafter"/>
</dbReference>
<dbReference type="OrthoDB" id="10253869at2759"/>
<protein>
    <recommendedName>
        <fullName evidence="3">Carrier domain-containing protein</fullName>
    </recommendedName>
</protein>
<keyword evidence="1" id="KW-0596">Phosphopantetheine</keyword>
<dbReference type="InterPro" id="IPR001031">
    <property type="entry name" value="Thioesterase"/>
</dbReference>
<dbReference type="PANTHER" id="PTHR24096:SF267">
    <property type="entry name" value="MALONATE--COA LIGASE ACSF3, MITOCHONDRIAL"/>
    <property type="match status" value="1"/>
</dbReference>
<sequence>MHTQIAIMSYRSLPHLLEAIASREPSRYIITYHLGNTHTPVVYSYSDLLRLAKKAAGALRSIYHVIPGSVVLLHFNNHWDSILWFWATLIAGCLPAMSTPFSNNPETRLRHLEHLSATLKSPKCLTTASLVAEFAGQECITPICVQSHDYEDSVPLPAEEPNGDDIAALMFTSGSSGHCKVVPLTHEQILASVSGKTRTFPLPENTAQLNWIGMDHVASLVEVHLFGIYNHSDQVHVPAAEVLSHVTLFLDLIHRHHVSKTFAPNFFLAKLCAALSADDALGAKYTGNLSSLRYIASGGEGNVTQTCHRLAQILEQYGVVLDVIVPGFGMTETCAGAIYNTSFPQYDVDHGRPFASVGTCIPGIQMRITGSNGESNSLPAGTIGNLEICGPVVFKGYFNNPAATKSSFTSDGWFKTGDRGFIDDNGMLVLVGREKDSIIINGVNYSPYDIESAVNEAKIPGLVSGFTCCFSIFLPSADTEEVIIIYLPNYTPEDTITRSETAAAIRKVAMMTVGARATVLPLDRAMLDRSTLGKLSRGKIKAAYERGDYKTYQEVNEEMMTLHHKASRHQPRSDLEQSLLSVFTSTIPENLTEDFDVLTSIFDLGITSIELLRLKRGIEDHLGHGEIPLITLMTNPTIQALSDALKQQRSQHRNCDKYDPVVALQRQGEKPPLWLVHPVGGDVMIFMNLAKFIVDRPVYGLRARGFNAGEEPFHTFDEIVSTYHASIKERQPNGPYAIAGYSYGAKLAFEIAKALEHNGDEVRFLGVLDLPPSLKGTQMRALTWTQMLLHLCFTVGLIRKDSIEDIYSKLGGDSTSPSHAIETVMGEADATRLIELGLTATSLERWVTLTHALQSCIVDHETSGSVADIDAFYCNSIATVAISNKAWAQDYIEKWAEHTRSPPRFHHVGGTHYTMLDAEHIFSFQKRLRGALNDRGI</sequence>
<dbReference type="SUPFAM" id="SSF56801">
    <property type="entry name" value="Acetyl-CoA synthetase-like"/>
    <property type="match status" value="1"/>
</dbReference>
<dbReference type="Proteomes" id="UP000325579">
    <property type="component" value="Unassembled WGS sequence"/>
</dbReference>
<dbReference type="GO" id="GO:0006633">
    <property type="term" value="P:fatty acid biosynthetic process"/>
    <property type="evidence" value="ECO:0007669"/>
    <property type="project" value="TreeGrafter"/>
</dbReference>
<evidence type="ECO:0000256" key="1">
    <source>
        <dbReference type="ARBA" id="ARBA00022450"/>
    </source>
</evidence>
<keyword evidence="5" id="KW-1185">Reference proteome</keyword>
<dbReference type="Gene3D" id="3.40.50.1820">
    <property type="entry name" value="alpha/beta hydrolase"/>
    <property type="match status" value="1"/>
</dbReference>
<keyword evidence="2" id="KW-0597">Phosphoprotein</keyword>
<gene>
    <name evidence="4" type="ORF">BDV37DRAFT_294891</name>
</gene>
<dbReference type="SUPFAM" id="SSF47336">
    <property type="entry name" value="ACP-like"/>
    <property type="match status" value="1"/>
</dbReference>
<dbReference type="Gene3D" id="3.30.300.30">
    <property type="match status" value="1"/>
</dbReference>
<reference evidence="4 5" key="1">
    <citation type="submission" date="2019-04" db="EMBL/GenBank/DDBJ databases">
        <authorList>
            <consortium name="DOE Joint Genome Institute"/>
            <person name="Mondo S."/>
            <person name="Kjaerbolling I."/>
            <person name="Vesth T."/>
            <person name="Frisvad J.C."/>
            <person name="Nybo J.L."/>
            <person name="Theobald S."/>
            <person name="Kildgaard S."/>
            <person name="Isbrandt T."/>
            <person name="Kuo A."/>
            <person name="Sato A."/>
            <person name="Lyhne E.K."/>
            <person name="Kogle M.E."/>
            <person name="Wiebenga A."/>
            <person name="Kun R.S."/>
            <person name="Lubbers R.J."/>
            <person name="Makela M.R."/>
            <person name="Barry K."/>
            <person name="Chovatia M."/>
            <person name="Clum A."/>
            <person name="Daum C."/>
            <person name="Haridas S."/>
            <person name="He G."/>
            <person name="LaButti K."/>
            <person name="Lipzen A."/>
            <person name="Riley R."/>
            <person name="Salamov A."/>
            <person name="Simmons B.A."/>
            <person name="Magnuson J.K."/>
            <person name="Henrissat B."/>
            <person name="Mortensen U.H."/>
            <person name="Larsen T.O."/>
            <person name="Devries R.P."/>
            <person name="Grigoriev I.V."/>
            <person name="Machida M."/>
            <person name="Baker S.E."/>
            <person name="Andersen M.R."/>
            <person name="Cantor M.N."/>
            <person name="Hua S.X."/>
        </authorList>
    </citation>
    <scope>NUCLEOTIDE SEQUENCE [LARGE SCALE GENOMIC DNA]</scope>
    <source>
        <strain evidence="4 5">CBS 119388</strain>
    </source>
</reference>
<dbReference type="GeneID" id="43674427"/>
<dbReference type="Gene3D" id="3.40.50.12780">
    <property type="entry name" value="N-terminal domain of ligase-like"/>
    <property type="match status" value="1"/>
</dbReference>
<dbReference type="EMBL" id="ML736782">
    <property type="protein sequence ID" value="KAE8402886.1"/>
    <property type="molecule type" value="Genomic_DNA"/>
</dbReference>
<organism evidence="4 5">
    <name type="scientific">Aspergillus pseudonomiae</name>
    <dbReference type="NCBI Taxonomy" id="1506151"/>
    <lineage>
        <taxon>Eukaryota</taxon>
        <taxon>Fungi</taxon>
        <taxon>Dikarya</taxon>
        <taxon>Ascomycota</taxon>
        <taxon>Pezizomycotina</taxon>
        <taxon>Eurotiomycetes</taxon>
        <taxon>Eurotiomycetidae</taxon>
        <taxon>Eurotiales</taxon>
        <taxon>Aspergillaceae</taxon>
        <taxon>Aspergillus</taxon>
        <taxon>Aspergillus subgen. Circumdati</taxon>
    </lineage>
</organism>
<dbReference type="InterPro" id="IPR000873">
    <property type="entry name" value="AMP-dep_synth/lig_dom"/>
</dbReference>
<dbReference type="PROSITE" id="PS50075">
    <property type="entry name" value="CARRIER"/>
    <property type="match status" value="1"/>
</dbReference>
<accession>A0A5N7D8X8</accession>
<dbReference type="InterPro" id="IPR009081">
    <property type="entry name" value="PP-bd_ACP"/>
</dbReference>